<dbReference type="InterPro" id="IPR027417">
    <property type="entry name" value="P-loop_NTPase"/>
</dbReference>
<keyword evidence="7" id="KW-1185">Reference proteome</keyword>
<dbReference type="SUPFAM" id="SSF46894">
    <property type="entry name" value="C-terminal effector domain of the bipartite response regulators"/>
    <property type="match status" value="1"/>
</dbReference>
<dbReference type="SMART" id="SM00862">
    <property type="entry name" value="Trans_reg_C"/>
    <property type="match status" value="1"/>
</dbReference>
<feature type="domain" description="OmpR/PhoB-type" evidence="5">
    <location>
        <begin position="1"/>
        <end position="99"/>
    </location>
</feature>
<dbReference type="PANTHER" id="PTHR16305:SF28">
    <property type="entry name" value="GUANYLATE CYCLASE DOMAIN-CONTAINING PROTEIN"/>
    <property type="match status" value="1"/>
</dbReference>
<dbReference type="InterPro" id="IPR016032">
    <property type="entry name" value="Sig_transdc_resp-reg_C-effctor"/>
</dbReference>
<proteinExistence type="predicted"/>
<keyword evidence="2" id="KW-0067">ATP-binding</keyword>
<gene>
    <name evidence="6" type="ORF">ACFSDE_15950</name>
</gene>
<protein>
    <submittedName>
        <fullName evidence="6">AAA family ATPase</fullName>
    </submittedName>
</protein>
<dbReference type="Gene3D" id="3.40.50.300">
    <property type="entry name" value="P-loop containing nucleotide triphosphate hydrolases"/>
    <property type="match status" value="1"/>
</dbReference>
<sequence>MPQYRFGDFRVDTDTVEVWGPDGPRDVEPQVFGVLQYLVEQGDRLVTKTELLESVWGNTFVSESALTTRIKQARRALDDDGSRQWAIRTVHGRGYRFVPTVELVPAPSSTPPVTSLPDELRMGSRRRFCGREPELELGEVVLAGATPDSPVGWVWLLGEPGIGKSRLAAELAARAHARGHRVVFGRNSEDLRVPYQPFVEVIGQLTAPAQTDDEVPDLPPELLTLLPTSPAAGRGEPAAADNPGVGDEGRRFHLFEAVARWLGSCALARPLTVVVDDVHWAAESTLQLLAHLQQRPGDAAVTIVLTARDTAPDASDRIADLIARAQGRPRTTVVPLAGLDAADAADLVAAEGLDMAEVMRQTAGNPLFLQAVDPVAGAVHIEGAVRRRLATLPVDIQDTLRMLSVLGLEFELTVAAAAQQRDELDLLEELESAVAARLLEDIGVDRFRFTHALVRSALREQVGSARRSRMHRRIADALGELFPGDPAHLPELAFHTAEASQVDAALRPVAVDRLRRAAAAASDRFSFEESADLLRRARGLADGLDDASRARLALDHGAAESRAGRNMPATRIFEEAITLAAGTGDVALRVEAALGYENARWRPGLAGDGSLVHLDEAVALLDGATASGRSLPTETDLRAGLAVARLRALAMSGRRDEADTAFRQARELASSLDSPTLEANVLSVYLGHVVLHRSAAEARPMIERLAELEPLITDGDVALHSLHDRIMFATITGDVAECRRLVALMGDAQLRYRSSFWEFVRTNQEAMEAFYRGDLATSERLSEHCLDLARGLPDEDGTGAYGLRMFLIRREQDRLGAVAPMIRTVVAGSGGDAVWTPGLAWLLAETGAAEEAAEVLGDLKASGWRVPIDAMWSTVMVFLAETMVRVGDRDACALLRGKLSGHAGTNVVTGSGQLCFGRVDRYLGMLSFTLGELALAERQLGEALEGDAAGGSVLWANESRWWLSRVRRAQGHEAEADAMARVVAGEARAHGLARLARLAAEELA</sequence>
<name>A0ABW4TTD0_9ACTN</name>
<evidence type="ECO:0000256" key="1">
    <source>
        <dbReference type="ARBA" id="ARBA00022741"/>
    </source>
</evidence>
<dbReference type="Pfam" id="PF00486">
    <property type="entry name" value="Trans_reg_C"/>
    <property type="match status" value="1"/>
</dbReference>
<accession>A0ABW4TTD0</accession>
<dbReference type="InterPro" id="IPR041664">
    <property type="entry name" value="AAA_16"/>
</dbReference>
<keyword evidence="3 4" id="KW-0238">DNA-binding</keyword>
<evidence type="ECO:0000256" key="4">
    <source>
        <dbReference type="PROSITE-ProRule" id="PRU01091"/>
    </source>
</evidence>
<dbReference type="Pfam" id="PF13191">
    <property type="entry name" value="AAA_16"/>
    <property type="match status" value="1"/>
</dbReference>
<dbReference type="SUPFAM" id="SSF52540">
    <property type="entry name" value="P-loop containing nucleoside triphosphate hydrolases"/>
    <property type="match status" value="1"/>
</dbReference>
<dbReference type="EMBL" id="JBHUGD010000003">
    <property type="protein sequence ID" value="MFD1948296.1"/>
    <property type="molecule type" value="Genomic_DNA"/>
</dbReference>
<keyword evidence="1" id="KW-0547">Nucleotide-binding</keyword>
<dbReference type="InterPro" id="IPR001867">
    <property type="entry name" value="OmpR/PhoB-type_DNA-bd"/>
</dbReference>
<dbReference type="PANTHER" id="PTHR16305">
    <property type="entry name" value="TESTICULAR SOLUBLE ADENYLYL CYCLASE"/>
    <property type="match status" value="1"/>
</dbReference>
<dbReference type="InterPro" id="IPR036388">
    <property type="entry name" value="WH-like_DNA-bd_sf"/>
</dbReference>
<dbReference type="RefSeq" id="WP_343920209.1">
    <property type="nucleotide sequence ID" value="NZ_BAAAJT010000002.1"/>
</dbReference>
<evidence type="ECO:0000313" key="7">
    <source>
        <dbReference type="Proteomes" id="UP001597351"/>
    </source>
</evidence>
<evidence type="ECO:0000313" key="6">
    <source>
        <dbReference type="EMBL" id="MFD1948296.1"/>
    </source>
</evidence>
<dbReference type="Proteomes" id="UP001597351">
    <property type="component" value="Unassembled WGS sequence"/>
</dbReference>
<dbReference type="Gene3D" id="1.10.10.10">
    <property type="entry name" value="Winged helix-like DNA-binding domain superfamily/Winged helix DNA-binding domain"/>
    <property type="match status" value="1"/>
</dbReference>
<dbReference type="CDD" id="cd00383">
    <property type="entry name" value="trans_reg_C"/>
    <property type="match status" value="1"/>
</dbReference>
<feature type="DNA-binding region" description="OmpR/PhoB-type" evidence="4">
    <location>
        <begin position="1"/>
        <end position="99"/>
    </location>
</feature>
<evidence type="ECO:0000256" key="2">
    <source>
        <dbReference type="ARBA" id="ARBA00022840"/>
    </source>
</evidence>
<evidence type="ECO:0000256" key="3">
    <source>
        <dbReference type="ARBA" id="ARBA00023125"/>
    </source>
</evidence>
<dbReference type="PROSITE" id="PS51755">
    <property type="entry name" value="OMPR_PHOB"/>
    <property type="match status" value="1"/>
</dbReference>
<reference evidence="7" key="1">
    <citation type="journal article" date="2019" name="Int. J. Syst. Evol. Microbiol.">
        <title>The Global Catalogue of Microorganisms (GCM) 10K type strain sequencing project: providing services to taxonomists for standard genome sequencing and annotation.</title>
        <authorList>
            <consortium name="The Broad Institute Genomics Platform"/>
            <consortium name="The Broad Institute Genome Sequencing Center for Infectious Disease"/>
            <person name="Wu L."/>
            <person name="Ma J."/>
        </authorList>
    </citation>
    <scope>NUCLEOTIDE SEQUENCE [LARGE SCALE GENOMIC DNA]</scope>
    <source>
        <strain evidence="7">CGMCC 1.12477</strain>
    </source>
</reference>
<organism evidence="6 7">
    <name type="scientific">Nocardioides aestuarii</name>
    <dbReference type="NCBI Taxonomy" id="252231"/>
    <lineage>
        <taxon>Bacteria</taxon>
        <taxon>Bacillati</taxon>
        <taxon>Actinomycetota</taxon>
        <taxon>Actinomycetes</taxon>
        <taxon>Propionibacteriales</taxon>
        <taxon>Nocardioidaceae</taxon>
        <taxon>Nocardioides</taxon>
    </lineage>
</organism>
<comment type="caution">
    <text evidence="6">The sequence shown here is derived from an EMBL/GenBank/DDBJ whole genome shotgun (WGS) entry which is preliminary data.</text>
</comment>
<evidence type="ECO:0000259" key="5">
    <source>
        <dbReference type="PROSITE" id="PS51755"/>
    </source>
</evidence>